<accession>A0AA89BIM7</accession>
<name>A0AA89BIM7_PINIB</name>
<dbReference type="SUPFAM" id="SSF52047">
    <property type="entry name" value="RNI-like"/>
    <property type="match status" value="1"/>
</dbReference>
<dbReference type="InterPro" id="IPR007111">
    <property type="entry name" value="NACHT_NTPase"/>
</dbReference>
<comment type="caution">
    <text evidence="4">The sequence shown here is derived from an EMBL/GenBank/DDBJ whole genome shotgun (WGS) entry which is preliminary data.</text>
</comment>
<feature type="domain" description="NACHT" evidence="2">
    <location>
        <begin position="500"/>
        <end position="667"/>
    </location>
</feature>
<protein>
    <recommendedName>
        <fullName evidence="6">NACHT domain-containing protein</fullName>
    </recommendedName>
</protein>
<evidence type="ECO:0000256" key="1">
    <source>
        <dbReference type="SAM" id="Coils"/>
    </source>
</evidence>
<feature type="coiled-coil region" evidence="1">
    <location>
        <begin position="230"/>
        <end position="306"/>
    </location>
</feature>
<dbReference type="AlphaFoldDB" id="A0AA89BIM7"/>
<feature type="coiled-coil region" evidence="1">
    <location>
        <begin position="377"/>
        <end position="411"/>
    </location>
</feature>
<dbReference type="Proteomes" id="UP001186944">
    <property type="component" value="Unassembled WGS sequence"/>
</dbReference>
<gene>
    <name evidence="4" type="ORF">FSP39_003128</name>
</gene>
<evidence type="ECO:0000259" key="3">
    <source>
        <dbReference type="Pfam" id="PF18738"/>
    </source>
</evidence>
<dbReference type="PANTHER" id="PTHR46312">
    <property type="entry name" value="NACHT DOMAIN-CONTAINING PROTEIN"/>
    <property type="match status" value="1"/>
</dbReference>
<feature type="domain" description="DZIP3-like HEPN" evidence="3">
    <location>
        <begin position="75"/>
        <end position="190"/>
    </location>
</feature>
<dbReference type="InterPro" id="IPR041249">
    <property type="entry name" value="HEPN_DZIP3"/>
</dbReference>
<evidence type="ECO:0000259" key="2">
    <source>
        <dbReference type="Pfam" id="PF05729"/>
    </source>
</evidence>
<dbReference type="EMBL" id="VSWD01000013">
    <property type="protein sequence ID" value="KAK3083781.1"/>
    <property type="molecule type" value="Genomic_DNA"/>
</dbReference>
<evidence type="ECO:0000313" key="4">
    <source>
        <dbReference type="EMBL" id="KAK3083781.1"/>
    </source>
</evidence>
<organism evidence="4 5">
    <name type="scientific">Pinctada imbricata</name>
    <name type="common">Atlantic pearl-oyster</name>
    <name type="synonym">Pinctada martensii</name>
    <dbReference type="NCBI Taxonomy" id="66713"/>
    <lineage>
        <taxon>Eukaryota</taxon>
        <taxon>Metazoa</taxon>
        <taxon>Spiralia</taxon>
        <taxon>Lophotrochozoa</taxon>
        <taxon>Mollusca</taxon>
        <taxon>Bivalvia</taxon>
        <taxon>Autobranchia</taxon>
        <taxon>Pteriomorphia</taxon>
        <taxon>Pterioida</taxon>
        <taxon>Pterioidea</taxon>
        <taxon>Pteriidae</taxon>
        <taxon>Pinctada</taxon>
    </lineage>
</organism>
<keyword evidence="1" id="KW-0175">Coiled coil</keyword>
<dbReference type="InterPro" id="IPR027417">
    <property type="entry name" value="P-loop_NTPase"/>
</dbReference>
<dbReference type="Pfam" id="PF05729">
    <property type="entry name" value="NACHT"/>
    <property type="match status" value="1"/>
</dbReference>
<sequence length="1183" mass="136982">MAAYKCCCFQFQSVRKWHHFRQKLSQRRNTLSLEQENFTRCGKALIGTGTKILQEILESYIPSKDIFSKLTSTTHPDLWKKRLNPQQKALIGKAVTDGYTNFDITLCYTLLRNLNVNAYVPFKPPFPKPTRGWGNQPLATDTTQSDDIERIRILRNEMYGHLARPSIPNIQFADVWGQLKDLCTRMKGHYPKGTDFEKEFSALESFKFNRIQWDSIVHLVQNSRDQEEAIADHTKSIAEHTKRLDSLEVKHSILDQNLQSMSIDQNRHDKKIEDHDKKIDELDKTIDDHEKKIDEHDQKVDEHGKKIIEHSSVIKEEGKKIDQQGIKIEEHDNVIDEHSKAIDEHGKSIHSHGKMIDQYGQTIIEHGQTIDEHYEMIDDHDQKIDALDVQYQNQQAELLNINEKLKTNRTETEKFDLDKLHQRLIRMNHASTRVVQLSPVQERGEKELPIEMLYASVVILEDYTYAEKGKGSPQNIGTSEVTDPGDIFINNGELVNRIYMSGDAAHGKTTYSLWLLKKWCDAVNIKTECRGELDMWEKVMKEYQFVFLVQFRYVNPNLASVVDMICEDVFMGSEECHSTIRHVLSSDKYKSLIIMDGLDEWNPNEDTRKQLTRQEMPNIPVSSTVSCFIAMRPWMFALISKMVTINDRVIKILGLSEKGMEKVVENVLLNYYNLRENVKLFKTTRDRIAKHLQEKSIKSFMKIPLLAVVCVQIWIEEKQFGDSMTSFFAAMLNMLIERAYEKHKLEAISDSTVDHRLPDVLSEHDHIENYISVLLKLGKVAYDGLLSDKTNLVFQKRKLEKEIGKKDLQFALDVGLISQKEAPSLFTKNLSVHFFHKSIQEFLAVIYIESTKEVGDSFCKHLSNIKEIMEFSNVIMFICGMYPSLGSFISRHVVNVTDKDPGILENRQLPYGGNSTIREMYKIQVSWLRELKYSQMDNQVPFHVSDVYLADSRRNGTNDIDTVRMTRELLSDHNVDMKTLLVYRISTDREHGISNKELNEFLCNKHKNTGSLETIRINGTFQDRSIDQICIPSVRNLFLHTVKINETVLDAYPFLINMTSLSILELSSSMIGDRELGLAHLTSLKQLRLYSMTLPDLALNLSAEMQKINRVRLHKIYASATGWQQFMISVLNIKHRFKVELESTNIDDESKTKIRSSTDFKVTKDFADKDVLYFVKLQRNIKQ</sequence>
<keyword evidence="5" id="KW-1185">Reference proteome</keyword>
<dbReference type="Gene3D" id="3.40.50.300">
    <property type="entry name" value="P-loop containing nucleotide triphosphate hydrolases"/>
    <property type="match status" value="1"/>
</dbReference>
<dbReference type="Pfam" id="PF18738">
    <property type="entry name" value="HEPN_DZIP3"/>
    <property type="match status" value="1"/>
</dbReference>
<dbReference type="PANTHER" id="PTHR46312:SF2">
    <property type="entry name" value="NUCLEOTIDE-BINDING OLIGOMERIZATION DOMAIN-CONTAINING PROTEIN 2-LIKE"/>
    <property type="match status" value="1"/>
</dbReference>
<reference evidence="4" key="1">
    <citation type="submission" date="2019-08" db="EMBL/GenBank/DDBJ databases">
        <title>The improved chromosome-level genome for the pearl oyster Pinctada fucata martensii using PacBio sequencing and Hi-C.</title>
        <authorList>
            <person name="Zheng Z."/>
        </authorList>
    </citation>
    <scope>NUCLEOTIDE SEQUENCE</scope>
    <source>
        <strain evidence="4">ZZ-2019</strain>
        <tissue evidence="4">Adductor muscle</tissue>
    </source>
</reference>
<evidence type="ECO:0008006" key="6">
    <source>
        <dbReference type="Google" id="ProtNLM"/>
    </source>
</evidence>
<evidence type="ECO:0000313" key="5">
    <source>
        <dbReference type="Proteomes" id="UP001186944"/>
    </source>
</evidence>
<proteinExistence type="predicted"/>
<dbReference type="Gene3D" id="1.20.5.340">
    <property type="match status" value="1"/>
</dbReference>